<comment type="caution">
    <text evidence="2">The sequence shown here is derived from an EMBL/GenBank/DDBJ whole genome shotgun (WGS) entry which is preliminary data.</text>
</comment>
<dbReference type="InterPro" id="IPR013978">
    <property type="entry name" value="MEKHLA"/>
</dbReference>
<sequence length="151" mass="17270">MNHGWPELLPILLDSFQHRLGQQLVPRSGDPALDARRVYEAPFVVVSHNNAADPILTFGNQTALQLWEMDAESFLQTPSRLTAEPMHRDERAQLLERTTRDGYVDDYRGIRISASGRRFQIEQAIVWNLHDQAGKYVGQAATFNHWTFLGK</sequence>
<evidence type="ECO:0000259" key="1">
    <source>
        <dbReference type="Pfam" id="PF08670"/>
    </source>
</evidence>
<dbReference type="Pfam" id="PF08670">
    <property type="entry name" value="MEKHLA"/>
    <property type="match status" value="1"/>
</dbReference>
<evidence type="ECO:0000313" key="3">
    <source>
        <dbReference type="Proteomes" id="UP000253562"/>
    </source>
</evidence>
<dbReference type="SUPFAM" id="SSF55785">
    <property type="entry name" value="PYP-like sensor domain (PAS domain)"/>
    <property type="match status" value="1"/>
</dbReference>
<accession>A0A368KLC4</accession>
<protein>
    <submittedName>
        <fullName evidence="2">MEKHLA domain-containing protein</fullName>
    </submittedName>
</protein>
<dbReference type="AlphaFoldDB" id="A0A368KLC4"/>
<proteinExistence type="predicted"/>
<dbReference type="Proteomes" id="UP000253562">
    <property type="component" value="Unassembled WGS sequence"/>
</dbReference>
<evidence type="ECO:0000313" key="2">
    <source>
        <dbReference type="EMBL" id="RCS41571.1"/>
    </source>
</evidence>
<dbReference type="InterPro" id="IPR035965">
    <property type="entry name" value="PAS-like_dom_sf"/>
</dbReference>
<dbReference type="EMBL" id="QPEX01000045">
    <property type="protein sequence ID" value="RCS41571.1"/>
    <property type="molecule type" value="Genomic_DNA"/>
</dbReference>
<reference evidence="2 3" key="1">
    <citation type="submission" date="2018-07" db="EMBL/GenBank/DDBJ databases">
        <title>Comparative genomes isolates from brazilian mangrove.</title>
        <authorList>
            <person name="De Araujo J.E."/>
            <person name="Taketani R.G."/>
            <person name="Silva M.C.P."/>
            <person name="Lourenco M.V."/>
            <person name="Oliveira V.M."/>
            <person name="Andreote F.D."/>
        </authorList>
    </citation>
    <scope>NUCLEOTIDE SEQUENCE [LARGE SCALE GENOMIC DNA]</scope>
    <source>
        <strain evidence="2 3">HEX PRIS-MGV</strain>
    </source>
</reference>
<feature type="domain" description="MEKHLA" evidence="1">
    <location>
        <begin position="10"/>
        <end position="148"/>
    </location>
</feature>
<dbReference type="OrthoDB" id="9794448at2"/>
<organism evidence="2 3">
    <name type="scientific">Bremerella cremea</name>
    <dbReference type="NCBI Taxonomy" id="1031537"/>
    <lineage>
        <taxon>Bacteria</taxon>
        <taxon>Pseudomonadati</taxon>
        <taxon>Planctomycetota</taxon>
        <taxon>Planctomycetia</taxon>
        <taxon>Pirellulales</taxon>
        <taxon>Pirellulaceae</taxon>
        <taxon>Bremerella</taxon>
    </lineage>
</organism>
<name>A0A368KLC4_9BACT</name>
<gene>
    <name evidence="2" type="ORF">DTL42_22090</name>
</gene>